<dbReference type="AlphaFoldDB" id="A0ABD0J3A9"/>
<feature type="region of interest" description="Disordered" evidence="1">
    <location>
        <begin position="96"/>
        <end position="126"/>
    </location>
</feature>
<keyword evidence="3" id="KW-1185">Reference proteome</keyword>
<gene>
    <name evidence="2" type="ORF">BaRGS_00039391</name>
</gene>
<accession>A0ABD0J3A9</accession>
<organism evidence="2 3">
    <name type="scientific">Batillaria attramentaria</name>
    <dbReference type="NCBI Taxonomy" id="370345"/>
    <lineage>
        <taxon>Eukaryota</taxon>
        <taxon>Metazoa</taxon>
        <taxon>Spiralia</taxon>
        <taxon>Lophotrochozoa</taxon>
        <taxon>Mollusca</taxon>
        <taxon>Gastropoda</taxon>
        <taxon>Caenogastropoda</taxon>
        <taxon>Sorbeoconcha</taxon>
        <taxon>Cerithioidea</taxon>
        <taxon>Batillariidae</taxon>
        <taxon>Batillaria</taxon>
    </lineage>
</organism>
<evidence type="ECO:0000313" key="3">
    <source>
        <dbReference type="Proteomes" id="UP001519460"/>
    </source>
</evidence>
<feature type="non-terminal residue" evidence="2">
    <location>
        <position position="1"/>
    </location>
</feature>
<comment type="caution">
    <text evidence="2">The sequence shown here is derived from an EMBL/GenBank/DDBJ whole genome shotgun (WGS) entry which is preliminary data.</text>
</comment>
<evidence type="ECO:0000313" key="2">
    <source>
        <dbReference type="EMBL" id="KAK7455966.1"/>
    </source>
</evidence>
<protein>
    <submittedName>
        <fullName evidence="2">Uncharacterized protein</fullName>
    </submittedName>
</protein>
<name>A0ABD0J3A9_9CAEN</name>
<sequence>NRARWDRQRNAQLINPDRNWEQEDVVIENAVCEQEVNVPDVVFEAAHENVQACGPNMAVGRMHNGSDENAEEGDYEDIDGEKERALDQTCSKDVGASAAVVGADDKESNNPTAAPEPCLAAESSQEDTYVPLSDILARKRHTKPENMALKERGASPSPLASTTFRLKGKGAEC</sequence>
<evidence type="ECO:0000256" key="1">
    <source>
        <dbReference type="SAM" id="MobiDB-lite"/>
    </source>
</evidence>
<proteinExistence type="predicted"/>
<dbReference type="Proteomes" id="UP001519460">
    <property type="component" value="Unassembled WGS sequence"/>
</dbReference>
<dbReference type="EMBL" id="JACVVK020000685">
    <property type="protein sequence ID" value="KAK7455966.1"/>
    <property type="molecule type" value="Genomic_DNA"/>
</dbReference>
<feature type="region of interest" description="Disordered" evidence="1">
    <location>
        <begin position="140"/>
        <end position="173"/>
    </location>
</feature>
<feature type="non-terminal residue" evidence="2">
    <location>
        <position position="173"/>
    </location>
</feature>
<reference evidence="2 3" key="1">
    <citation type="journal article" date="2023" name="Sci. Data">
        <title>Genome assembly of the Korean intertidal mud-creeper Batillaria attramentaria.</title>
        <authorList>
            <person name="Patra A.K."/>
            <person name="Ho P.T."/>
            <person name="Jun S."/>
            <person name="Lee S.J."/>
            <person name="Kim Y."/>
            <person name="Won Y.J."/>
        </authorList>
    </citation>
    <scope>NUCLEOTIDE SEQUENCE [LARGE SCALE GENOMIC DNA]</scope>
    <source>
        <strain evidence="2">Wonlab-2016</strain>
    </source>
</reference>